<evidence type="ECO:0000259" key="2">
    <source>
        <dbReference type="Pfam" id="PF05585"/>
    </source>
</evidence>
<protein>
    <submittedName>
        <fullName evidence="4">Peptidase A2 domain-containing protein</fullName>
    </submittedName>
</protein>
<sequence>MIEMDKTRKKPKARSGIPRKEGLLNRFKRSTEERPSTQRWTIFNPSNANKGKEILMMFDTGYQATYVDGSTAKELDVQLGRRIITEVRTFNSTEPMYVVTSKTTIALQTSKSLQIIKAKSVDDMSSTFPLIEIIKTDKGGDNSSMLISEYGKPEMIIGMNNFFKFFLDYKERGDGMIEIHTTIGTIIAGEKFS</sequence>
<evidence type="ECO:0000256" key="1">
    <source>
        <dbReference type="SAM" id="MobiDB-lite"/>
    </source>
</evidence>
<dbReference type="Pfam" id="PF05585">
    <property type="entry name" value="DUF1758"/>
    <property type="match status" value="1"/>
</dbReference>
<feature type="domain" description="DUF1758" evidence="2">
    <location>
        <begin position="42"/>
        <end position="189"/>
    </location>
</feature>
<keyword evidence="3" id="KW-1185">Reference proteome</keyword>
<dbReference type="AlphaFoldDB" id="A0A0N5ACR5"/>
<proteinExistence type="predicted"/>
<dbReference type="InterPro" id="IPR008737">
    <property type="entry name" value="DUF1758"/>
</dbReference>
<evidence type="ECO:0000313" key="3">
    <source>
        <dbReference type="Proteomes" id="UP000046393"/>
    </source>
</evidence>
<dbReference type="Proteomes" id="UP000046393">
    <property type="component" value="Unplaced"/>
</dbReference>
<name>A0A0N5ACR5_9BILA</name>
<dbReference type="Gene3D" id="2.40.70.10">
    <property type="entry name" value="Acid Proteases"/>
    <property type="match status" value="1"/>
</dbReference>
<accession>A0A0N5ACR5</accession>
<dbReference type="WBParaSite" id="SMUV_0000194501-mRNA-1">
    <property type="protein sequence ID" value="SMUV_0000194501-mRNA-1"/>
    <property type="gene ID" value="SMUV_0000194501"/>
</dbReference>
<feature type="region of interest" description="Disordered" evidence="1">
    <location>
        <begin position="1"/>
        <end position="23"/>
    </location>
</feature>
<reference evidence="4" key="1">
    <citation type="submission" date="2017-02" db="UniProtKB">
        <authorList>
            <consortium name="WormBaseParasite"/>
        </authorList>
    </citation>
    <scope>IDENTIFICATION</scope>
</reference>
<evidence type="ECO:0000313" key="4">
    <source>
        <dbReference type="WBParaSite" id="SMUV_0000194501-mRNA-1"/>
    </source>
</evidence>
<organism evidence="3 4">
    <name type="scientific">Syphacia muris</name>
    <dbReference type="NCBI Taxonomy" id="451379"/>
    <lineage>
        <taxon>Eukaryota</taxon>
        <taxon>Metazoa</taxon>
        <taxon>Ecdysozoa</taxon>
        <taxon>Nematoda</taxon>
        <taxon>Chromadorea</taxon>
        <taxon>Rhabditida</taxon>
        <taxon>Spirurina</taxon>
        <taxon>Oxyuridomorpha</taxon>
        <taxon>Oxyuroidea</taxon>
        <taxon>Oxyuridae</taxon>
        <taxon>Syphacia</taxon>
    </lineage>
</organism>
<dbReference type="InterPro" id="IPR021109">
    <property type="entry name" value="Peptidase_aspartic_dom_sf"/>
</dbReference>